<evidence type="ECO:0000256" key="3">
    <source>
        <dbReference type="SAM" id="MobiDB-lite"/>
    </source>
</evidence>
<evidence type="ECO:0000313" key="5">
    <source>
        <dbReference type="EMBL" id="VFK44319.1"/>
    </source>
</evidence>
<dbReference type="InterPro" id="IPR019734">
    <property type="entry name" value="TPR_rpt"/>
</dbReference>
<feature type="repeat" description="TPR" evidence="2">
    <location>
        <begin position="149"/>
        <end position="182"/>
    </location>
</feature>
<dbReference type="Pfam" id="PF13517">
    <property type="entry name" value="FG-GAP_3"/>
    <property type="match status" value="1"/>
</dbReference>
<protein>
    <submittedName>
        <fullName evidence="4">Repeat domain-containing protein</fullName>
    </submittedName>
</protein>
<proteinExistence type="predicted"/>
<keyword evidence="1" id="KW-0732">Signal</keyword>
<dbReference type="PANTHER" id="PTHR46580:SF4">
    <property type="entry name" value="ATP_GTP-BINDING PROTEIN"/>
    <property type="match status" value="1"/>
</dbReference>
<evidence type="ECO:0000313" key="4">
    <source>
        <dbReference type="EMBL" id="VFK38243.1"/>
    </source>
</evidence>
<dbReference type="InterPro" id="IPR013517">
    <property type="entry name" value="FG-GAP"/>
</dbReference>
<dbReference type="InterPro" id="IPR028994">
    <property type="entry name" value="Integrin_alpha_N"/>
</dbReference>
<dbReference type="PANTHER" id="PTHR46580">
    <property type="entry name" value="SENSOR KINASE-RELATED"/>
    <property type="match status" value="1"/>
</dbReference>
<keyword evidence="2" id="KW-0802">TPR repeat</keyword>
<dbReference type="EMBL" id="CAADFR010000023">
    <property type="protein sequence ID" value="VFK38243.1"/>
    <property type="molecule type" value="Genomic_DNA"/>
</dbReference>
<gene>
    <name evidence="5" type="ORF">BECKSD772E_GA0070983_10367</name>
    <name evidence="4" type="ORF">BECKSD772F_GA0070984_10237</name>
</gene>
<organism evidence="4">
    <name type="scientific">Candidatus Kentrum sp. SD</name>
    <dbReference type="NCBI Taxonomy" id="2126332"/>
    <lineage>
        <taxon>Bacteria</taxon>
        <taxon>Pseudomonadati</taxon>
        <taxon>Pseudomonadota</taxon>
        <taxon>Gammaproteobacteria</taxon>
        <taxon>Candidatus Kentrum</taxon>
    </lineage>
</organism>
<dbReference type="PROSITE" id="PS50005">
    <property type="entry name" value="TPR"/>
    <property type="match status" value="1"/>
</dbReference>
<dbReference type="SUPFAM" id="SSF48452">
    <property type="entry name" value="TPR-like"/>
    <property type="match status" value="1"/>
</dbReference>
<dbReference type="Gene3D" id="1.25.40.10">
    <property type="entry name" value="Tetratricopeptide repeat domain"/>
    <property type="match status" value="1"/>
</dbReference>
<sequence length="1211" mass="132558">MDSIGWSLIGLLLFSLLGCEGAPDGEQGAGETRIQAIQAPGPKAIRANNRGVGLMGRFDYGAAAEVFAGLAAEYPDWRDAKLNLAIAILNRQKEGDEKEALALVDEVLAVDSKHLRAHYVAGLLRLYLSSSLEAMGHFAEVAEGDPKDAYAAYYLGQCLAQQSEPEKALVEYRRALALDPYLRSAAYGAFQALQRLRRRDEARAFIDRYQRLGANPRARLAEFKYTRMGPKAEALAVGVVTERQYAPRPKGPVFTDLAPLTEAEFLPVLSEYSSEYLGKRAGKDARSISMTVVDLEQDGNPNLFVAGVSGEKGQHNLLLTATQTGEFAARYDTPLTRVPDVNGALWGDFDNDGHTDVYLCRRGENQLWRNDGEGGWIDVTVASGVGNGALDTMDGAFFDADHDGDLDLFLVNVDGPNELLHNNLNGTFRAGGLKGTNGKDGKGNSAPLLVIPADLDRDRDADIIVLNRAPPHRVYVNDRLWAYHSSPDFSDFEAAPALSATVGDSDRDGWPEIYTLTPDGVMVWARNGEGKFTPRVLSRAPWADETFSGPAPFAGGGANGDVKDDAKDMITSDSPWRMAMMDADGDGILDLLMGSRRGWSVVRLARRADESKEKVAGTLMAEPLFTAMIPEGKRLLGMTPMLQRPGAGHGLVGLMGTTTDGGVERGVELLHWTPGRGRYPFLALAFSGREEVGKSMRSNASGIGTRVAARVGARWTIVENFRDHSGPGQNLQPIPIGLGGASGVDFVAVDWSDGVFQTELDLDPGQLHRITETQRQLSSCPVLFAWDGEKYRFVTDFLGVGGMGYALGPPGEYGIPRPWENLLLAEGVSPKQGRYVFKLTEPMEETAYLDALGLTVHDLPPGWRMVLDERMNIEGPEPTGAAIFFRREFLPERAVNERGETVTAFVASADGRAALVGALDRRFIGRLAGEHVLTLVFPEEIRGSSEIPGASPHGSADRRTTDRLGIDGKTPVLIIDGWVEYPYSQTAFAAWQAGANWEAPTVEALGEDGAWYPILTRFGYPAGMPRTMSAPLRGLPPGARTIRLRTNQEIYWDRIAVAFPESPPKIHKYPLSLAGARLAAVGFPKRADGPQRYPRFDYDRRRPFWDTRPMSGSYTEYGPVDELLSQVDDALAIFGAGEEIHVEFTAPAEPPPPGWRRYLVLETHGWTKDRDLYTRNGETVAPLPEGGRSSERRDALHARYNTRYVGDYFRR</sequence>
<feature type="region of interest" description="Disordered" evidence="3">
    <location>
        <begin position="944"/>
        <end position="963"/>
    </location>
</feature>
<dbReference type="AlphaFoldDB" id="A0A450Y9S4"/>
<accession>A0A450Y9S4</accession>
<evidence type="ECO:0000256" key="1">
    <source>
        <dbReference type="ARBA" id="ARBA00022729"/>
    </source>
</evidence>
<dbReference type="InterPro" id="IPR011990">
    <property type="entry name" value="TPR-like_helical_dom_sf"/>
</dbReference>
<evidence type="ECO:0000256" key="2">
    <source>
        <dbReference type="PROSITE-ProRule" id="PRU00339"/>
    </source>
</evidence>
<dbReference type="SUPFAM" id="SSF69318">
    <property type="entry name" value="Integrin alpha N-terminal domain"/>
    <property type="match status" value="1"/>
</dbReference>
<dbReference type="EMBL" id="CAADFU010000036">
    <property type="protein sequence ID" value="VFK44319.1"/>
    <property type="molecule type" value="Genomic_DNA"/>
</dbReference>
<reference evidence="4" key="1">
    <citation type="submission" date="2019-02" db="EMBL/GenBank/DDBJ databases">
        <authorList>
            <person name="Gruber-Vodicka R. H."/>
            <person name="Seah K. B. B."/>
        </authorList>
    </citation>
    <scope>NUCLEOTIDE SEQUENCE</scope>
    <source>
        <strain evidence="5">BECK_S1320</strain>
        <strain evidence="4">BECK_S1321</strain>
    </source>
</reference>
<name>A0A450Y9S4_9GAMM</name>